<dbReference type="InterPro" id="IPR005512">
    <property type="entry name" value="PRONE_dom"/>
</dbReference>
<name>A0A3P6A094_BRACM</name>
<organism evidence="4">
    <name type="scientific">Brassica campestris</name>
    <name type="common">Field mustard</name>
    <dbReference type="NCBI Taxonomy" id="3711"/>
    <lineage>
        <taxon>Eukaryota</taxon>
        <taxon>Viridiplantae</taxon>
        <taxon>Streptophyta</taxon>
        <taxon>Embryophyta</taxon>
        <taxon>Tracheophyta</taxon>
        <taxon>Spermatophyta</taxon>
        <taxon>Magnoliopsida</taxon>
        <taxon>eudicotyledons</taxon>
        <taxon>Gunneridae</taxon>
        <taxon>Pentapetalae</taxon>
        <taxon>rosids</taxon>
        <taxon>malvids</taxon>
        <taxon>Brassicales</taxon>
        <taxon>Brassicaceae</taxon>
        <taxon>Brassiceae</taxon>
        <taxon>Brassica</taxon>
    </lineage>
</organism>
<protein>
    <recommendedName>
        <fullName evidence="2">PRONE domain-containing protein</fullName>
    </recommendedName>
</protein>
<dbReference type="Gramene" id="A03p25250.2_BraZ1">
    <property type="protein sequence ID" value="A03p25250.2_BraZ1.CDS"/>
    <property type="gene ID" value="A03g25250.2_BraZ1"/>
</dbReference>
<dbReference type="EMBL" id="LS974619">
    <property type="protein sequence ID" value="CAG7881182.1"/>
    <property type="molecule type" value="Genomic_DNA"/>
</dbReference>
<dbReference type="GO" id="GO:0005085">
    <property type="term" value="F:guanyl-nucleotide exchange factor activity"/>
    <property type="evidence" value="ECO:0007669"/>
    <property type="project" value="UniProtKB-UniRule"/>
</dbReference>
<evidence type="ECO:0000256" key="1">
    <source>
        <dbReference type="PROSITE-ProRule" id="PRU00663"/>
    </source>
</evidence>
<sequence>ANNKRKDFETRESNRSLHIVRKDLRKLLLGEDMLGSVKRVCTDSIDQWGNLQETVFGHSLRLQPLSTEKKD</sequence>
<gene>
    <name evidence="4" type="ORF">BRAA03T11751Z</name>
    <name evidence="3" type="ORF">BRAPAZ1V2_A03P25250.2</name>
</gene>
<dbReference type="Pfam" id="PF03759">
    <property type="entry name" value="PRONE"/>
    <property type="match status" value="1"/>
</dbReference>
<accession>A0A3P6A094</accession>
<dbReference type="Gene3D" id="1.20.58.2010">
    <property type="entry name" value="PRONE domain, subdomain 1"/>
    <property type="match status" value="1"/>
</dbReference>
<dbReference type="AlphaFoldDB" id="A0A3P6A094"/>
<evidence type="ECO:0000259" key="2">
    <source>
        <dbReference type="PROSITE" id="PS51334"/>
    </source>
</evidence>
<proteinExistence type="predicted"/>
<dbReference type="Proteomes" id="UP000694005">
    <property type="component" value="Chromosome A03"/>
</dbReference>
<feature type="non-terminal residue" evidence="4">
    <location>
        <position position="1"/>
    </location>
</feature>
<evidence type="ECO:0000313" key="4">
    <source>
        <dbReference type="EMBL" id="VDC80533.1"/>
    </source>
</evidence>
<evidence type="ECO:0000313" key="3">
    <source>
        <dbReference type="EMBL" id="CAG7881182.1"/>
    </source>
</evidence>
<feature type="domain" description="PRONE" evidence="2">
    <location>
        <begin position="7"/>
        <end position="71"/>
    </location>
</feature>
<reference evidence="4" key="1">
    <citation type="submission" date="2018-11" db="EMBL/GenBank/DDBJ databases">
        <authorList>
            <consortium name="Genoscope - CEA"/>
            <person name="William W."/>
        </authorList>
    </citation>
    <scope>NUCLEOTIDE SEQUENCE</scope>
</reference>
<dbReference type="EMBL" id="LR031572">
    <property type="protein sequence ID" value="VDC80533.1"/>
    <property type="molecule type" value="Genomic_DNA"/>
</dbReference>
<dbReference type="PROSITE" id="PS51334">
    <property type="entry name" value="PRONE"/>
    <property type="match status" value="1"/>
</dbReference>
<keyword evidence="1" id="KW-0344">Guanine-nucleotide releasing factor</keyword>